<feature type="transmembrane region" description="Helical" evidence="9">
    <location>
        <begin position="263"/>
        <end position="284"/>
    </location>
</feature>
<name>A0A830GUS4_9CREN</name>
<evidence type="ECO:0000256" key="9">
    <source>
        <dbReference type="SAM" id="Phobius"/>
    </source>
</evidence>
<proteinExistence type="inferred from homology"/>
<accession>A0A830GUS4</accession>
<keyword evidence="8 9" id="KW-0472">Membrane</keyword>
<organism evidence="11 12">
    <name type="scientific">Thermocladium modestius</name>
    <dbReference type="NCBI Taxonomy" id="62609"/>
    <lineage>
        <taxon>Archaea</taxon>
        <taxon>Thermoproteota</taxon>
        <taxon>Thermoprotei</taxon>
        <taxon>Thermoproteales</taxon>
        <taxon>Thermoproteaceae</taxon>
        <taxon>Thermocladium</taxon>
    </lineage>
</organism>
<dbReference type="InterPro" id="IPR020846">
    <property type="entry name" value="MFS_dom"/>
</dbReference>
<evidence type="ECO:0000313" key="11">
    <source>
        <dbReference type="EMBL" id="GGP19643.1"/>
    </source>
</evidence>
<feature type="transmembrane region" description="Helical" evidence="9">
    <location>
        <begin position="296"/>
        <end position="315"/>
    </location>
</feature>
<dbReference type="SUPFAM" id="SSF103473">
    <property type="entry name" value="MFS general substrate transporter"/>
    <property type="match status" value="1"/>
</dbReference>
<feature type="transmembrane region" description="Helical" evidence="9">
    <location>
        <begin position="355"/>
        <end position="378"/>
    </location>
</feature>
<sequence length="414" mass="43553">MQVLAAWSGWLLDGYTTIAYALVGVTISSAFLPAGLGRLGLVVTFAGFAVEALARPIGSLIFGNYLGDRIGRRNMLATTVLGFSIFGGAKGLLPTYSEVGLLAPALLYAFLFIEGMFAGAEYGGGTTLAMESVPPERRAFIGSFIQSGFGVGYFLIAAVFAVLGAAFGPEFQACGWRVLFLTLFIPGALAFLIRRAAYESPAFEGLLRRRAVEKTPLLSMLRESAGTVAVGLLITTGLLFVNTATLSFYPAFMELKKYPNDLVGTYVAVINLASLAGVWIGGALSNAVGGRRRSMLLYGAVFTVAAGPLLYLASVGSAVQLLIAFSIQAFLEAAIFSVLPSFLAESFSERYRATAVGFTYNGGAIVGSTAVSVILSLSGSMGLLPAWAVSIYASLIAMLMGVSLSRETWRPGKD</sequence>
<dbReference type="PANTHER" id="PTHR43528">
    <property type="entry name" value="ALPHA-KETOGLUTARATE PERMEASE"/>
    <property type="match status" value="1"/>
</dbReference>
<feature type="transmembrane region" description="Helical" evidence="9">
    <location>
        <begin position="99"/>
        <end position="118"/>
    </location>
</feature>
<dbReference type="EMBL" id="BMNL01000001">
    <property type="protein sequence ID" value="GGP19643.1"/>
    <property type="molecule type" value="Genomic_DNA"/>
</dbReference>
<keyword evidence="12" id="KW-1185">Reference proteome</keyword>
<dbReference type="InterPro" id="IPR036259">
    <property type="entry name" value="MFS_trans_sf"/>
</dbReference>
<reference evidence="11" key="1">
    <citation type="journal article" date="2014" name="Int. J. Syst. Evol. Microbiol.">
        <title>Complete genome sequence of Corynebacterium casei LMG S-19264T (=DSM 44701T), isolated from a smear-ripened cheese.</title>
        <authorList>
            <consortium name="US DOE Joint Genome Institute (JGI-PGF)"/>
            <person name="Walter F."/>
            <person name="Albersmeier A."/>
            <person name="Kalinowski J."/>
            <person name="Ruckert C."/>
        </authorList>
    </citation>
    <scope>NUCLEOTIDE SEQUENCE</scope>
    <source>
        <strain evidence="11">JCM 10088</strain>
    </source>
</reference>
<evidence type="ECO:0000256" key="8">
    <source>
        <dbReference type="ARBA" id="ARBA00023136"/>
    </source>
</evidence>
<dbReference type="Proteomes" id="UP000610960">
    <property type="component" value="Unassembled WGS sequence"/>
</dbReference>
<evidence type="ECO:0000256" key="6">
    <source>
        <dbReference type="ARBA" id="ARBA00022847"/>
    </source>
</evidence>
<gene>
    <name evidence="11" type="ORF">GCM10007981_04150</name>
</gene>
<keyword evidence="7 9" id="KW-1133">Transmembrane helix</keyword>
<comment type="similarity">
    <text evidence="2">Belongs to the major facilitator superfamily. Metabolite:H+ Symporter (MHS) family (TC 2.A.1.6) family.</text>
</comment>
<protein>
    <submittedName>
        <fullName evidence="11">MFS transporter</fullName>
    </submittedName>
</protein>
<feature type="domain" description="Major facilitator superfamily (MFS) profile" evidence="10">
    <location>
        <begin position="2"/>
        <end position="409"/>
    </location>
</feature>
<evidence type="ECO:0000256" key="1">
    <source>
        <dbReference type="ARBA" id="ARBA00004651"/>
    </source>
</evidence>
<keyword evidence="3" id="KW-0813">Transport</keyword>
<dbReference type="InterPro" id="IPR051084">
    <property type="entry name" value="H+-coupled_symporters"/>
</dbReference>
<dbReference type="GO" id="GO:0005886">
    <property type="term" value="C:plasma membrane"/>
    <property type="evidence" value="ECO:0007669"/>
    <property type="project" value="UniProtKB-SubCell"/>
</dbReference>
<dbReference type="InterPro" id="IPR011701">
    <property type="entry name" value="MFS"/>
</dbReference>
<dbReference type="RefSeq" id="WP_188596009.1">
    <property type="nucleotide sequence ID" value="NZ_BMNL01000001.1"/>
</dbReference>
<dbReference type="PROSITE" id="PS00217">
    <property type="entry name" value="SUGAR_TRANSPORT_2"/>
    <property type="match status" value="1"/>
</dbReference>
<feature type="transmembrane region" description="Helical" evidence="9">
    <location>
        <begin position="228"/>
        <end position="251"/>
    </location>
</feature>
<evidence type="ECO:0000256" key="3">
    <source>
        <dbReference type="ARBA" id="ARBA00022448"/>
    </source>
</evidence>
<keyword evidence="4" id="KW-1003">Cell membrane</keyword>
<keyword evidence="6" id="KW-0769">Symport</keyword>
<dbReference type="Pfam" id="PF07690">
    <property type="entry name" value="MFS_1"/>
    <property type="match status" value="1"/>
</dbReference>
<keyword evidence="5 9" id="KW-0812">Transmembrane</keyword>
<evidence type="ECO:0000256" key="7">
    <source>
        <dbReference type="ARBA" id="ARBA00022989"/>
    </source>
</evidence>
<feature type="transmembrane region" description="Helical" evidence="9">
    <location>
        <begin position="75"/>
        <end position="93"/>
    </location>
</feature>
<feature type="transmembrane region" description="Helical" evidence="9">
    <location>
        <begin position="175"/>
        <end position="193"/>
    </location>
</feature>
<dbReference type="AlphaFoldDB" id="A0A830GUS4"/>
<evidence type="ECO:0000256" key="4">
    <source>
        <dbReference type="ARBA" id="ARBA00022475"/>
    </source>
</evidence>
<feature type="transmembrane region" description="Helical" evidence="9">
    <location>
        <begin position="139"/>
        <end position="163"/>
    </location>
</feature>
<feature type="transmembrane region" description="Helical" evidence="9">
    <location>
        <begin position="31"/>
        <end position="54"/>
    </location>
</feature>
<evidence type="ECO:0000313" key="12">
    <source>
        <dbReference type="Proteomes" id="UP000610960"/>
    </source>
</evidence>
<evidence type="ECO:0000256" key="2">
    <source>
        <dbReference type="ARBA" id="ARBA00008240"/>
    </source>
</evidence>
<feature type="transmembrane region" description="Helical" evidence="9">
    <location>
        <begin position="321"/>
        <end position="343"/>
    </location>
</feature>
<dbReference type="GO" id="GO:0015293">
    <property type="term" value="F:symporter activity"/>
    <property type="evidence" value="ECO:0007669"/>
    <property type="project" value="UniProtKB-KW"/>
</dbReference>
<evidence type="ECO:0000259" key="10">
    <source>
        <dbReference type="PROSITE" id="PS50850"/>
    </source>
</evidence>
<comment type="subcellular location">
    <subcellularLocation>
        <location evidence="1">Cell membrane</location>
        <topology evidence="1">Multi-pass membrane protein</topology>
    </subcellularLocation>
</comment>
<dbReference type="PROSITE" id="PS50850">
    <property type="entry name" value="MFS"/>
    <property type="match status" value="1"/>
</dbReference>
<feature type="transmembrane region" description="Helical" evidence="9">
    <location>
        <begin position="384"/>
        <end position="404"/>
    </location>
</feature>
<reference evidence="11" key="2">
    <citation type="submission" date="2020-09" db="EMBL/GenBank/DDBJ databases">
        <authorList>
            <person name="Sun Q."/>
            <person name="Ohkuma M."/>
        </authorList>
    </citation>
    <scope>NUCLEOTIDE SEQUENCE</scope>
    <source>
        <strain evidence="11">JCM 10088</strain>
    </source>
</reference>
<comment type="caution">
    <text evidence="11">The sequence shown here is derived from an EMBL/GenBank/DDBJ whole genome shotgun (WGS) entry which is preliminary data.</text>
</comment>
<dbReference type="Gene3D" id="1.20.1250.20">
    <property type="entry name" value="MFS general substrate transporter like domains"/>
    <property type="match status" value="2"/>
</dbReference>
<dbReference type="OrthoDB" id="117970at2157"/>
<evidence type="ECO:0000256" key="5">
    <source>
        <dbReference type="ARBA" id="ARBA00022692"/>
    </source>
</evidence>
<dbReference type="PANTHER" id="PTHR43528:SF1">
    <property type="entry name" value="ALPHA-KETOGLUTARATE PERMEASE"/>
    <property type="match status" value="1"/>
</dbReference>
<dbReference type="InterPro" id="IPR005829">
    <property type="entry name" value="Sugar_transporter_CS"/>
</dbReference>